<reference evidence="7 9" key="2">
    <citation type="journal article" date="2018" name="Plant J.">
        <title>The Physcomitrella patens chromosome-scale assembly reveals moss genome structure and evolution.</title>
        <authorList>
            <person name="Lang D."/>
            <person name="Ullrich K.K."/>
            <person name="Murat F."/>
            <person name="Fuchs J."/>
            <person name="Jenkins J."/>
            <person name="Haas F.B."/>
            <person name="Piednoel M."/>
            <person name="Gundlach H."/>
            <person name="Van Bel M."/>
            <person name="Meyberg R."/>
            <person name="Vives C."/>
            <person name="Morata J."/>
            <person name="Symeonidi A."/>
            <person name="Hiss M."/>
            <person name="Muchero W."/>
            <person name="Kamisugi Y."/>
            <person name="Saleh O."/>
            <person name="Blanc G."/>
            <person name="Decker E.L."/>
            <person name="van Gessel N."/>
            <person name="Grimwood J."/>
            <person name="Hayes R.D."/>
            <person name="Graham S.W."/>
            <person name="Gunter L.E."/>
            <person name="McDaniel S.F."/>
            <person name="Hoernstein S.N.W."/>
            <person name="Larsson A."/>
            <person name="Li F.W."/>
            <person name="Perroud P.F."/>
            <person name="Phillips J."/>
            <person name="Ranjan P."/>
            <person name="Rokshar D.S."/>
            <person name="Rothfels C.J."/>
            <person name="Schneider L."/>
            <person name="Shu S."/>
            <person name="Stevenson D.W."/>
            <person name="Thummler F."/>
            <person name="Tillich M."/>
            <person name="Villarreal Aguilar J.C."/>
            <person name="Widiez T."/>
            <person name="Wong G.K."/>
            <person name="Wymore A."/>
            <person name="Zhang Y."/>
            <person name="Zimmer A.D."/>
            <person name="Quatrano R.S."/>
            <person name="Mayer K.F.X."/>
            <person name="Goodstein D."/>
            <person name="Casacuberta J.M."/>
            <person name="Vandepoele K."/>
            <person name="Reski R."/>
            <person name="Cuming A.C."/>
            <person name="Tuskan G.A."/>
            <person name="Maumus F."/>
            <person name="Salse J."/>
            <person name="Schmutz J."/>
            <person name="Rensing S.A."/>
        </authorList>
    </citation>
    <scope>NUCLEOTIDE SEQUENCE [LARGE SCALE GENOMIC DNA]</scope>
    <source>
        <strain evidence="8 9">cv. Gransden 2004</strain>
    </source>
</reference>
<protein>
    <recommendedName>
        <fullName evidence="3">GDP-mannose 4,6-dehydratase</fullName>
        <ecNumber evidence="3">4.2.1.47</ecNumber>
    </recommendedName>
</protein>
<dbReference type="PANTHER" id="PTHR43715:SF1">
    <property type="entry name" value="GDP-MANNOSE 4,6 DEHYDRATASE"/>
    <property type="match status" value="1"/>
</dbReference>
<sequence length="213" mass="24053">MKSRLSRGLQLLLWLLLQELAISNEIPSLLSLAMASHVAPYKKMHIPSFTDQVGSDLTEFLIYKDYQVHGIIRRSSNFNILPLEHNCIDSHQSSFHMKLHDKDLLNVSALCKWVDSICPEEVYNLGAQSHTTDVVGTSTLRLLEAIESTSRPLADWTADLLTCKMTTILVTLLNLKTWRKAVQGLDDKTTVLHPRNSYAVAKVAGHFYTINYC</sequence>
<dbReference type="InterPro" id="IPR006368">
    <property type="entry name" value="GDP_Man_deHydtase"/>
</dbReference>
<dbReference type="EnsemblPlants" id="Pp3c17_5360V3.1">
    <property type="protein sequence ID" value="Pp3c17_5360V3.1"/>
    <property type="gene ID" value="Pp3c17_5360"/>
</dbReference>
<feature type="chain" id="PRO_5033761725" description="GDP-mannose 4,6-dehydratase" evidence="5">
    <location>
        <begin position="24"/>
        <end position="213"/>
    </location>
</feature>
<dbReference type="InterPro" id="IPR036291">
    <property type="entry name" value="NAD(P)-bd_dom_sf"/>
</dbReference>
<dbReference type="InParanoid" id="A0A2K1J2S7"/>
<dbReference type="Gramene" id="Pp3c17_5360V3.1">
    <property type="protein sequence ID" value="Pp3c17_5360V3.1"/>
    <property type="gene ID" value="Pp3c17_5360"/>
</dbReference>
<evidence type="ECO:0000313" key="7">
    <source>
        <dbReference type="EMBL" id="PNR35824.1"/>
    </source>
</evidence>
<comment type="cofactor">
    <cofactor evidence="1">
        <name>NADP(+)</name>
        <dbReference type="ChEBI" id="CHEBI:58349"/>
    </cofactor>
</comment>
<evidence type="ECO:0000259" key="6">
    <source>
        <dbReference type="Pfam" id="PF16363"/>
    </source>
</evidence>
<dbReference type="PANTHER" id="PTHR43715">
    <property type="entry name" value="GDP-MANNOSE 4,6-DEHYDRATASE"/>
    <property type="match status" value="1"/>
</dbReference>
<keyword evidence="5" id="KW-0732">Signal</keyword>
<evidence type="ECO:0000256" key="4">
    <source>
        <dbReference type="ARBA" id="ARBA00023239"/>
    </source>
</evidence>
<evidence type="ECO:0000256" key="1">
    <source>
        <dbReference type="ARBA" id="ARBA00001937"/>
    </source>
</evidence>
<dbReference type="EC" id="4.2.1.47" evidence="3"/>
<gene>
    <name evidence="7" type="ORF">PHYPA_021674</name>
</gene>
<dbReference type="PaxDb" id="3218-PP1S26_144V6.1"/>
<evidence type="ECO:0000256" key="5">
    <source>
        <dbReference type="SAM" id="SignalP"/>
    </source>
</evidence>
<dbReference type="InterPro" id="IPR016040">
    <property type="entry name" value="NAD(P)-bd_dom"/>
</dbReference>
<evidence type="ECO:0000256" key="3">
    <source>
        <dbReference type="ARBA" id="ARBA00011989"/>
    </source>
</evidence>
<keyword evidence="4" id="KW-0456">Lyase</keyword>
<feature type="signal peptide" evidence="5">
    <location>
        <begin position="1"/>
        <end position="23"/>
    </location>
</feature>
<proteinExistence type="inferred from homology"/>
<dbReference type="AlphaFoldDB" id="A0A2K1J2S7"/>
<reference evidence="8" key="3">
    <citation type="submission" date="2020-12" db="UniProtKB">
        <authorList>
            <consortium name="EnsemblPlants"/>
        </authorList>
    </citation>
    <scope>IDENTIFICATION</scope>
</reference>
<dbReference type="STRING" id="3218.A0A2K1J2S7"/>
<organism evidence="7">
    <name type="scientific">Physcomitrium patens</name>
    <name type="common">Spreading-leaved earth moss</name>
    <name type="synonym">Physcomitrella patens</name>
    <dbReference type="NCBI Taxonomy" id="3218"/>
    <lineage>
        <taxon>Eukaryota</taxon>
        <taxon>Viridiplantae</taxon>
        <taxon>Streptophyta</taxon>
        <taxon>Embryophyta</taxon>
        <taxon>Bryophyta</taxon>
        <taxon>Bryophytina</taxon>
        <taxon>Bryopsida</taxon>
        <taxon>Funariidae</taxon>
        <taxon>Funariales</taxon>
        <taxon>Funariaceae</taxon>
        <taxon>Physcomitrium</taxon>
    </lineage>
</organism>
<feature type="domain" description="NAD(P)-binding" evidence="6">
    <location>
        <begin position="52"/>
        <end position="148"/>
    </location>
</feature>
<accession>A0A2K1J2S7</accession>
<dbReference type="SUPFAM" id="SSF51735">
    <property type="entry name" value="NAD(P)-binding Rossmann-fold domains"/>
    <property type="match status" value="1"/>
</dbReference>
<dbReference type="Pfam" id="PF16363">
    <property type="entry name" value="GDP_Man_Dehyd"/>
    <property type="match status" value="1"/>
</dbReference>
<comment type="similarity">
    <text evidence="2">Belongs to the NAD(P)-dependent epimerase/dehydratase family. GDP-mannose 4,6-dehydratase subfamily.</text>
</comment>
<evidence type="ECO:0000313" key="9">
    <source>
        <dbReference type="Proteomes" id="UP000006727"/>
    </source>
</evidence>
<keyword evidence="9" id="KW-1185">Reference proteome</keyword>
<dbReference type="GO" id="GO:0042351">
    <property type="term" value="P:'de novo' GDP-L-fucose biosynthetic process"/>
    <property type="evidence" value="ECO:0000318"/>
    <property type="project" value="GO_Central"/>
</dbReference>
<reference evidence="7 9" key="1">
    <citation type="journal article" date="2008" name="Science">
        <title>The Physcomitrella genome reveals evolutionary insights into the conquest of land by plants.</title>
        <authorList>
            <person name="Rensing S."/>
            <person name="Lang D."/>
            <person name="Zimmer A."/>
            <person name="Terry A."/>
            <person name="Salamov A."/>
            <person name="Shapiro H."/>
            <person name="Nishiyama T."/>
            <person name="Perroud P.-F."/>
            <person name="Lindquist E."/>
            <person name="Kamisugi Y."/>
            <person name="Tanahashi T."/>
            <person name="Sakakibara K."/>
            <person name="Fujita T."/>
            <person name="Oishi K."/>
            <person name="Shin-I T."/>
            <person name="Kuroki Y."/>
            <person name="Toyoda A."/>
            <person name="Suzuki Y."/>
            <person name="Hashimoto A."/>
            <person name="Yamaguchi K."/>
            <person name="Sugano A."/>
            <person name="Kohara Y."/>
            <person name="Fujiyama A."/>
            <person name="Anterola A."/>
            <person name="Aoki S."/>
            <person name="Ashton N."/>
            <person name="Barbazuk W.B."/>
            <person name="Barker E."/>
            <person name="Bennetzen J."/>
            <person name="Bezanilla M."/>
            <person name="Blankenship R."/>
            <person name="Cho S.H."/>
            <person name="Dutcher S."/>
            <person name="Estelle M."/>
            <person name="Fawcett J.A."/>
            <person name="Gundlach H."/>
            <person name="Hanada K."/>
            <person name="Heyl A."/>
            <person name="Hicks K.A."/>
            <person name="Hugh J."/>
            <person name="Lohr M."/>
            <person name="Mayer K."/>
            <person name="Melkozernov A."/>
            <person name="Murata T."/>
            <person name="Nelson D."/>
            <person name="Pils B."/>
            <person name="Prigge M."/>
            <person name="Reiss B."/>
            <person name="Renner T."/>
            <person name="Rombauts S."/>
            <person name="Rushton P."/>
            <person name="Sanderfoot A."/>
            <person name="Schween G."/>
            <person name="Shiu S.-H."/>
            <person name="Stueber K."/>
            <person name="Theodoulou F.L."/>
            <person name="Tu H."/>
            <person name="Van de Peer Y."/>
            <person name="Verrier P.J."/>
            <person name="Waters E."/>
            <person name="Wood A."/>
            <person name="Yang L."/>
            <person name="Cove D."/>
            <person name="Cuming A."/>
            <person name="Hasebe M."/>
            <person name="Lucas S."/>
            <person name="Mishler D.B."/>
            <person name="Reski R."/>
            <person name="Grigoriev I."/>
            <person name="Quatrano R.S."/>
            <person name="Boore J.L."/>
        </authorList>
    </citation>
    <scope>NUCLEOTIDE SEQUENCE [LARGE SCALE GENOMIC DNA]</scope>
    <source>
        <strain evidence="8 9">cv. Gransden 2004</strain>
    </source>
</reference>
<dbReference type="GO" id="GO:0008446">
    <property type="term" value="F:GDP-mannose 4,6-dehydratase activity"/>
    <property type="evidence" value="ECO:0000318"/>
    <property type="project" value="GO_Central"/>
</dbReference>
<dbReference type="Gene3D" id="3.40.50.720">
    <property type="entry name" value="NAD(P)-binding Rossmann-like Domain"/>
    <property type="match status" value="1"/>
</dbReference>
<evidence type="ECO:0000313" key="8">
    <source>
        <dbReference type="EnsemblPlants" id="Pp3c17_5360V3.1"/>
    </source>
</evidence>
<dbReference type="EMBL" id="ABEU02000017">
    <property type="protein sequence ID" value="PNR35824.1"/>
    <property type="molecule type" value="Genomic_DNA"/>
</dbReference>
<evidence type="ECO:0000256" key="2">
    <source>
        <dbReference type="ARBA" id="ARBA00009263"/>
    </source>
</evidence>
<name>A0A2K1J2S7_PHYPA</name>
<dbReference type="Proteomes" id="UP000006727">
    <property type="component" value="Chromosome 17"/>
</dbReference>